<evidence type="ECO:0000313" key="1">
    <source>
        <dbReference type="EMBL" id="EGJ67162.1"/>
    </source>
</evidence>
<proteinExistence type="predicted"/>
<comment type="caution">
    <text evidence="1">The sequence shown here is derived from an EMBL/GenBank/DDBJ whole genome shotgun (WGS) entry which is preliminary data.</text>
</comment>
<dbReference type="Proteomes" id="UP000003204">
    <property type="component" value="Unassembled WGS sequence"/>
</dbReference>
<name>A0A828SLG5_ACIBA</name>
<evidence type="ECO:0000313" key="2">
    <source>
        <dbReference type="Proteomes" id="UP000003204"/>
    </source>
</evidence>
<organism evidence="1 2">
    <name type="scientific">Acinetobacter baumannii 6014059</name>
    <dbReference type="NCBI Taxonomy" id="525242"/>
    <lineage>
        <taxon>Bacteria</taxon>
        <taxon>Pseudomonadati</taxon>
        <taxon>Pseudomonadota</taxon>
        <taxon>Gammaproteobacteria</taxon>
        <taxon>Moraxellales</taxon>
        <taxon>Moraxellaceae</taxon>
        <taxon>Acinetobacter</taxon>
        <taxon>Acinetobacter calcoaceticus/baumannii complex</taxon>
    </lineage>
</organism>
<dbReference type="AlphaFoldDB" id="A0A828SLG5"/>
<protein>
    <submittedName>
        <fullName evidence="1">Uncharacterized protein</fullName>
    </submittedName>
</protein>
<dbReference type="EMBL" id="ACYS02000163">
    <property type="protein sequence ID" value="EGJ67162.1"/>
    <property type="molecule type" value="Genomic_DNA"/>
</dbReference>
<accession>A0A828SLG5</accession>
<reference evidence="1 2" key="1">
    <citation type="submission" date="2011-04" db="EMBL/GenBank/DDBJ databases">
        <authorList>
            <person name="Weinstock G."/>
            <person name="Sodergren E."/>
            <person name="Clifton S."/>
            <person name="Fulton L."/>
            <person name="Fulton B."/>
            <person name="Courtney L."/>
            <person name="Fronick C."/>
            <person name="Harrison M."/>
            <person name="Strong C."/>
            <person name="Farmer C."/>
            <person name="Delahaunty K."/>
            <person name="Markovic C."/>
            <person name="Hall O."/>
            <person name="Minx P."/>
            <person name="Tomlinson C."/>
            <person name="Mitreva M."/>
            <person name="Hou S."/>
            <person name="Chen J."/>
            <person name="Wollam A."/>
            <person name="Pepin K.H."/>
            <person name="Johnson M."/>
            <person name="Bhonagiri V."/>
            <person name="Zhang X."/>
            <person name="Suruliraj S."/>
            <person name="Warren W."/>
            <person name="Chinwalla A."/>
            <person name="Mardis E.R."/>
            <person name="Wilson R.K."/>
        </authorList>
    </citation>
    <scope>NUCLEOTIDE SEQUENCE [LARGE SCALE GENOMIC DNA]</scope>
    <source>
        <strain evidence="1 2">6014059</strain>
    </source>
</reference>
<sequence length="49" mass="5755">MKRLEMIEFGLVRGLGEGDLTQTEIVMLTKLLNYYFLFICKIPLLVEYV</sequence>
<gene>
    <name evidence="1" type="ORF">HMPREF0022_03117</name>
</gene>